<sequence length="279" mass="28701">MTVARGMSTPDRYRRSTPHRVLSAPVSAVAEDPLGQLLDLPGVREAVRSARDAVAEVHRHPTNRRGWPTTAAEASVRAARASAALDGGSVEIPADGAVSDPVLAGALRVAEAIGPLLTTWERAPLQALARMHVLAAADLVPEGRSEESTALGRPRPGEEIAARLNLLARVVTGSAGAPGPVVAAVVHGELLTLAPFGSGDGVVARSAARVVGIASGLDPKGLAVPEVAYLRRVEEYRAAAAAFATGTAEGVGEWIRYCCRAMEAGAREARSIADAAAQG</sequence>
<dbReference type="PROSITE" id="PS51459">
    <property type="entry name" value="FIDO"/>
    <property type="match status" value="1"/>
</dbReference>
<evidence type="ECO:0000313" key="2">
    <source>
        <dbReference type="EMBL" id="SHE72542.1"/>
    </source>
</evidence>
<dbReference type="EMBL" id="FQVN01000001">
    <property type="protein sequence ID" value="SHE72542.1"/>
    <property type="molecule type" value="Genomic_DNA"/>
</dbReference>
<proteinExistence type="predicted"/>
<dbReference type="Proteomes" id="UP000184501">
    <property type="component" value="Unassembled WGS sequence"/>
</dbReference>
<dbReference type="Gene3D" id="1.10.3290.10">
    <property type="entry name" value="Fido-like domain"/>
    <property type="match status" value="1"/>
</dbReference>
<accession>A0A1M4VUV4</accession>
<dbReference type="InterPro" id="IPR036597">
    <property type="entry name" value="Fido-like_dom_sf"/>
</dbReference>
<gene>
    <name evidence="2" type="ORF">SAMN05444320_101893</name>
</gene>
<evidence type="ECO:0000313" key="3">
    <source>
        <dbReference type="Proteomes" id="UP000184501"/>
    </source>
</evidence>
<dbReference type="AlphaFoldDB" id="A0A1M4VUV4"/>
<reference evidence="2 3" key="1">
    <citation type="submission" date="2016-11" db="EMBL/GenBank/DDBJ databases">
        <authorList>
            <person name="Jaros S."/>
            <person name="Januszkiewicz K."/>
            <person name="Wedrychowicz H."/>
        </authorList>
    </citation>
    <scope>NUCLEOTIDE SEQUENCE [LARGE SCALE GENOMIC DNA]</scope>
    <source>
        <strain evidence="2 3">DSM 44523</strain>
    </source>
</reference>
<evidence type="ECO:0000259" key="1">
    <source>
        <dbReference type="PROSITE" id="PS51459"/>
    </source>
</evidence>
<dbReference type="InterPro" id="IPR003812">
    <property type="entry name" value="Fido"/>
</dbReference>
<feature type="domain" description="Fido" evidence="1">
    <location>
        <begin position="123"/>
        <end position="257"/>
    </location>
</feature>
<name>A0A1M4VUV4_STRHI</name>
<protein>
    <recommendedName>
        <fullName evidence="1">Fido domain-containing protein</fullName>
    </recommendedName>
</protein>
<organism evidence="2 3">
    <name type="scientific">Streptoalloteichus hindustanus</name>
    <dbReference type="NCBI Taxonomy" id="2017"/>
    <lineage>
        <taxon>Bacteria</taxon>
        <taxon>Bacillati</taxon>
        <taxon>Actinomycetota</taxon>
        <taxon>Actinomycetes</taxon>
        <taxon>Pseudonocardiales</taxon>
        <taxon>Pseudonocardiaceae</taxon>
        <taxon>Streptoalloteichus</taxon>
    </lineage>
</organism>
<dbReference type="STRING" id="2017.SAMN05444320_101893"/>
<keyword evidence="3" id="KW-1185">Reference proteome</keyword>